<evidence type="ECO:0000256" key="1">
    <source>
        <dbReference type="ARBA" id="ARBA00004141"/>
    </source>
</evidence>
<feature type="transmembrane region" description="Helical" evidence="2">
    <location>
        <begin position="352"/>
        <end position="373"/>
    </location>
</feature>
<feature type="transmembrane region" description="Helical" evidence="2">
    <location>
        <begin position="249"/>
        <end position="267"/>
    </location>
</feature>
<keyword evidence="2" id="KW-0812">Transmembrane</keyword>
<dbReference type="InterPro" id="IPR053143">
    <property type="entry name" value="Arylsulfate_ST"/>
</dbReference>
<evidence type="ECO:0000313" key="4">
    <source>
        <dbReference type="EMBL" id="QOU19723.1"/>
    </source>
</evidence>
<dbReference type="RefSeq" id="XP_041136216.1">
    <property type="nucleotide sequence ID" value="XM_041282377.1"/>
</dbReference>
<dbReference type="KEGG" id="bbrx:BRETT_003876"/>
<reference evidence="4" key="2">
    <citation type="journal article" name="BMC Genomics">
        <title>New genome assemblies reveal patterns of domestication and adaptation across Brettanomyces (Dekkera) species.</title>
        <authorList>
            <person name="Roach M.J."/>
            <person name="Borneman A.R."/>
        </authorList>
    </citation>
    <scope>NUCLEOTIDE SEQUENCE</scope>
    <source>
        <strain evidence="4">UCD 2041</strain>
    </source>
</reference>
<organism evidence="4 5">
    <name type="scientific">Dekkera bruxellensis</name>
    <name type="common">Brettanomyces custersii</name>
    <dbReference type="NCBI Taxonomy" id="5007"/>
    <lineage>
        <taxon>Eukaryota</taxon>
        <taxon>Fungi</taxon>
        <taxon>Dikarya</taxon>
        <taxon>Ascomycota</taxon>
        <taxon>Saccharomycotina</taxon>
        <taxon>Pichiomycetes</taxon>
        <taxon>Pichiales</taxon>
        <taxon>Pichiaceae</taxon>
        <taxon>Brettanomyces</taxon>
    </lineage>
</organism>
<comment type="subcellular location">
    <subcellularLocation>
        <location evidence="1">Membrane</location>
        <topology evidence="1">Multi-pass membrane protein</topology>
    </subcellularLocation>
</comment>
<reference evidence="4" key="1">
    <citation type="submission" date="2020-10" db="EMBL/GenBank/DDBJ databases">
        <authorList>
            <person name="Palmer J.M."/>
        </authorList>
    </citation>
    <scope>NUCLEOTIDE SEQUENCE</scope>
    <source>
        <strain evidence="4">UCD 2041</strain>
    </source>
</reference>
<dbReference type="Pfam" id="PF07690">
    <property type="entry name" value="MFS_1"/>
    <property type="match status" value="1"/>
</dbReference>
<dbReference type="InterPro" id="IPR039535">
    <property type="entry name" value="ASST-like"/>
</dbReference>
<dbReference type="PANTHER" id="PTHR35340">
    <property type="entry name" value="PQQ ENZYME REPEAT PROTEIN-RELATED"/>
    <property type="match status" value="1"/>
</dbReference>
<protein>
    <recommendedName>
        <fullName evidence="3">Major facilitator superfamily (MFS) profile domain-containing protein</fullName>
    </recommendedName>
</protein>
<dbReference type="InterPro" id="IPR020846">
    <property type="entry name" value="MFS_dom"/>
</dbReference>
<dbReference type="InterPro" id="IPR036259">
    <property type="entry name" value="MFS_trans_sf"/>
</dbReference>
<feature type="transmembrane region" description="Helical" evidence="2">
    <location>
        <begin position="451"/>
        <end position="474"/>
    </location>
</feature>
<dbReference type="SUPFAM" id="SSF50998">
    <property type="entry name" value="Quinoprotein alcohol dehydrogenase-like"/>
    <property type="match status" value="1"/>
</dbReference>
<dbReference type="OrthoDB" id="5427350at2759"/>
<proteinExistence type="predicted"/>
<dbReference type="EMBL" id="CP063134">
    <property type="protein sequence ID" value="QOU19723.1"/>
    <property type="molecule type" value="Genomic_DNA"/>
</dbReference>
<sequence length="1100" mass="121344">MLYSILPDKVFPTEERNEKCIGKSSHLSEEVLEETHNSNVSSENVSEFDSMADTETLNYDYGAMNGIIESLDVPLTSGSLGKQTTVGKLSFICIELSLFANVFLTGFDSTVTASIYTTIGDEFNAVSTASWITTSYLITSTAFQPLYGSFSDVLGRRICLISATFLFILGCLGCGLATHIYTLDIMRAISGIGGGGLVTLATIINSDIIAPEKRGNWQAFQNLLLGFGGICGACTGGLITAVFGWRWCFLVQIPIGALSIVIGYYYVIDPENYIESSMTLSKIDLKGSITLVISLSLQLLYLTIGGNEIGWFDNTALLLILISVFMLILFISTEIATNALPILPPELLQNSFSMIILSIGVLVGFASYAYLFLLPVLFQIVLGDSISMAGLRLAFPSIFTPIGGLITGYFMNKSPDTLFALVCFGCICMFIGNYLSLLIHKNLNPWLLALYLIPANIGQGMIFPSSLFCFIYFFDKEKQAIATSTAYLFRSIGSVWGVACSASIVKHYLKIYAVRKLKEIPGMDEEKIMSVLKSVSQDISKIGFLDPIVSEIINFAYASSIRKALEFSCFCCVSADWQFRSRPDLAPPKLNITIPATSEAAPGYIFCAPFSGYADNRNHGPRQAAPYIFTQDGELVWSGFSLFSIWATNFQAGKINGENVLFSFEGSHNPFYGHGHGHITILNDKYETVKELRAGKHKISDKHEFNIIDQKTGLIQIYQPVPTDLTSYGGSKDQQWIVDAIFQEIDLDTGKVLFEWSSLDHASPKDSVVPLTPDQAGSGYNSSDAWDYFHINSVDKDEEGNYLLSARDMASLYKIDGKTGEILWKLGGIPGKTSTNFTENEEFKFGFQHHARFLATSPDGNKQIISFYDNSAHGSEDKDGRVLKINDHSSGKIVEVDTKNWTAKLLQNYEPPYDLLSKSQGSTQVLENGNVLVNWGSEGAVTEYTHDGEPIFHAFFDSGSLGDNVENYRAFKYQWHGFPTEDVALFSETTIDNETIMYVSWNGDTETKKWNFYRVGDSGKRTILGEIERSGFETSFKVPSIVEDPIIAEAVDASGNVISISSAVTSVEQVLPLNTKIEKSSKDFLDYFSWKAAQTFFSGI</sequence>
<dbReference type="Gene3D" id="1.20.1720.10">
    <property type="entry name" value="Multidrug resistance protein D"/>
    <property type="match status" value="1"/>
</dbReference>
<evidence type="ECO:0000313" key="5">
    <source>
        <dbReference type="Proteomes" id="UP000663131"/>
    </source>
</evidence>
<feature type="transmembrane region" description="Helical" evidence="2">
    <location>
        <begin position="158"/>
        <end position="182"/>
    </location>
</feature>
<feature type="transmembrane region" description="Helical" evidence="2">
    <location>
        <begin position="188"/>
        <end position="210"/>
    </location>
</feature>
<dbReference type="PANTHER" id="PTHR35340:SF9">
    <property type="entry name" value="ASST-DOMAIN-CONTAINING PROTEIN"/>
    <property type="match status" value="1"/>
</dbReference>
<dbReference type="GO" id="GO:0016020">
    <property type="term" value="C:membrane"/>
    <property type="evidence" value="ECO:0007669"/>
    <property type="project" value="UniProtKB-SubCell"/>
</dbReference>
<dbReference type="SUPFAM" id="SSF103473">
    <property type="entry name" value="MFS general substrate transporter"/>
    <property type="match status" value="1"/>
</dbReference>
<feature type="transmembrane region" description="Helical" evidence="2">
    <location>
        <begin position="486"/>
        <end position="509"/>
    </location>
</feature>
<dbReference type="Proteomes" id="UP000663131">
    <property type="component" value="Chromosome 6"/>
</dbReference>
<keyword evidence="2" id="KW-0472">Membrane</keyword>
<keyword evidence="2" id="KW-1133">Transmembrane helix</keyword>
<dbReference type="GeneID" id="64575799"/>
<feature type="domain" description="Major facilitator superfamily (MFS) profile" evidence="3">
    <location>
        <begin position="94"/>
        <end position="566"/>
    </location>
</feature>
<feature type="transmembrane region" description="Helical" evidence="2">
    <location>
        <begin position="393"/>
        <end position="411"/>
    </location>
</feature>
<dbReference type="CDD" id="cd17502">
    <property type="entry name" value="MFS_Azr1_MDR_like"/>
    <property type="match status" value="1"/>
</dbReference>
<dbReference type="GO" id="GO:0022857">
    <property type="term" value="F:transmembrane transporter activity"/>
    <property type="evidence" value="ECO:0007669"/>
    <property type="project" value="InterPro"/>
</dbReference>
<evidence type="ECO:0000259" key="3">
    <source>
        <dbReference type="PROSITE" id="PS50850"/>
    </source>
</evidence>
<dbReference type="Pfam" id="PF14269">
    <property type="entry name" value="Arylsulfotran_2"/>
    <property type="match status" value="1"/>
</dbReference>
<feature type="transmembrane region" description="Helical" evidence="2">
    <location>
        <begin position="316"/>
        <end position="340"/>
    </location>
</feature>
<name>A0A871R0M9_DEKBR</name>
<feature type="transmembrane region" description="Helical" evidence="2">
    <location>
        <begin position="418"/>
        <end position="439"/>
    </location>
</feature>
<feature type="transmembrane region" description="Helical" evidence="2">
    <location>
        <begin position="222"/>
        <end position="243"/>
    </location>
</feature>
<evidence type="ECO:0000256" key="2">
    <source>
        <dbReference type="SAM" id="Phobius"/>
    </source>
</evidence>
<dbReference type="InterPro" id="IPR011047">
    <property type="entry name" value="Quinoprotein_ADH-like_sf"/>
</dbReference>
<dbReference type="AlphaFoldDB" id="A0A871R0M9"/>
<accession>A0A871R0M9</accession>
<dbReference type="InterPro" id="IPR011701">
    <property type="entry name" value="MFS"/>
</dbReference>
<dbReference type="PROSITE" id="PS50850">
    <property type="entry name" value="MFS"/>
    <property type="match status" value="1"/>
</dbReference>
<feature type="transmembrane region" description="Helical" evidence="2">
    <location>
        <begin position="287"/>
        <end position="304"/>
    </location>
</feature>
<dbReference type="Gene3D" id="1.20.1250.20">
    <property type="entry name" value="MFS general substrate transporter like domains"/>
    <property type="match status" value="1"/>
</dbReference>
<gene>
    <name evidence="4" type="ORF">BRETT_003876</name>
</gene>